<dbReference type="EnsemblPlants" id="Pp3c11_8400V3.1">
    <property type="protein sequence ID" value="Pp3c11_8400V3.1"/>
    <property type="gene ID" value="Pp3c11_8400"/>
</dbReference>
<accession>A0A2K1JTX7</accession>
<keyword evidence="3" id="KW-1185">Reference proteome</keyword>
<dbReference type="EMBL" id="ABEU02000011">
    <property type="protein sequence ID" value="PNR44981.1"/>
    <property type="molecule type" value="Genomic_DNA"/>
</dbReference>
<dbReference type="PaxDb" id="3218-PP1S239_64V6.1"/>
<dbReference type="AlphaFoldDB" id="A0A2K1JTX7"/>
<evidence type="ECO:0000313" key="3">
    <source>
        <dbReference type="Proteomes" id="UP000006727"/>
    </source>
</evidence>
<reference evidence="2" key="3">
    <citation type="submission" date="2020-12" db="UniProtKB">
        <authorList>
            <consortium name="EnsemblPlants"/>
        </authorList>
    </citation>
    <scope>IDENTIFICATION</scope>
</reference>
<gene>
    <name evidence="1" type="ORF">PHYPA_014751</name>
</gene>
<organism evidence="1">
    <name type="scientific">Physcomitrium patens</name>
    <name type="common">Spreading-leaved earth moss</name>
    <name type="synonym">Physcomitrella patens</name>
    <dbReference type="NCBI Taxonomy" id="3218"/>
    <lineage>
        <taxon>Eukaryota</taxon>
        <taxon>Viridiplantae</taxon>
        <taxon>Streptophyta</taxon>
        <taxon>Embryophyta</taxon>
        <taxon>Bryophyta</taxon>
        <taxon>Bryophytina</taxon>
        <taxon>Bryopsida</taxon>
        <taxon>Funariidae</taxon>
        <taxon>Funariales</taxon>
        <taxon>Funariaceae</taxon>
        <taxon>Physcomitrium</taxon>
    </lineage>
</organism>
<reference evidence="1 3" key="2">
    <citation type="journal article" date="2018" name="Plant J.">
        <title>The Physcomitrella patens chromosome-scale assembly reveals moss genome structure and evolution.</title>
        <authorList>
            <person name="Lang D."/>
            <person name="Ullrich K.K."/>
            <person name="Murat F."/>
            <person name="Fuchs J."/>
            <person name="Jenkins J."/>
            <person name="Haas F.B."/>
            <person name="Piednoel M."/>
            <person name="Gundlach H."/>
            <person name="Van Bel M."/>
            <person name="Meyberg R."/>
            <person name="Vives C."/>
            <person name="Morata J."/>
            <person name="Symeonidi A."/>
            <person name="Hiss M."/>
            <person name="Muchero W."/>
            <person name="Kamisugi Y."/>
            <person name="Saleh O."/>
            <person name="Blanc G."/>
            <person name="Decker E.L."/>
            <person name="van Gessel N."/>
            <person name="Grimwood J."/>
            <person name="Hayes R.D."/>
            <person name="Graham S.W."/>
            <person name="Gunter L.E."/>
            <person name="McDaniel S.F."/>
            <person name="Hoernstein S.N.W."/>
            <person name="Larsson A."/>
            <person name="Li F.W."/>
            <person name="Perroud P.F."/>
            <person name="Phillips J."/>
            <person name="Ranjan P."/>
            <person name="Rokshar D.S."/>
            <person name="Rothfels C.J."/>
            <person name="Schneider L."/>
            <person name="Shu S."/>
            <person name="Stevenson D.W."/>
            <person name="Thummler F."/>
            <person name="Tillich M."/>
            <person name="Villarreal Aguilar J.C."/>
            <person name="Widiez T."/>
            <person name="Wong G.K."/>
            <person name="Wymore A."/>
            <person name="Zhang Y."/>
            <person name="Zimmer A.D."/>
            <person name="Quatrano R.S."/>
            <person name="Mayer K.F.X."/>
            <person name="Goodstein D."/>
            <person name="Casacuberta J.M."/>
            <person name="Vandepoele K."/>
            <person name="Reski R."/>
            <person name="Cuming A.C."/>
            <person name="Tuskan G.A."/>
            <person name="Maumus F."/>
            <person name="Salse J."/>
            <person name="Schmutz J."/>
            <person name="Rensing S.A."/>
        </authorList>
    </citation>
    <scope>NUCLEOTIDE SEQUENCE [LARGE SCALE GENOMIC DNA]</scope>
    <source>
        <strain evidence="2 3">cv. Gransden 2004</strain>
    </source>
</reference>
<dbReference type="Proteomes" id="UP000006727">
    <property type="component" value="Chromosome 11"/>
</dbReference>
<dbReference type="InParanoid" id="A0A2K1JTX7"/>
<evidence type="ECO:0000313" key="1">
    <source>
        <dbReference type="EMBL" id="PNR44981.1"/>
    </source>
</evidence>
<protein>
    <submittedName>
        <fullName evidence="1 2">Uncharacterized protein</fullName>
    </submittedName>
</protein>
<name>A0A2K1JTX7_PHYPA</name>
<proteinExistence type="predicted"/>
<sequence>MPHVVHLVTTIQAASSNSSPGPARHAIATKLTSLELLRLVL</sequence>
<dbReference type="Gramene" id="Pp3c11_8400V3.1">
    <property type="protein sequence ID" value="Pp3c11_8400V3.1"/>
    <property type="gene ID" value="Pp3c11_8400"/>
</dbReference>
<evidence type="ECO:0000313" key="2">
    <source>
        <dbReference type="EnsemblPlants" id="Pp3c11_8400V3.1"/>
    </source>
</evidence>
<reference evidence="1 3" key="1">
    <citation type="journal article" date="2008" name="Science">
        <title>The Physcomitrella genome reveals evolutionary insights into the conquest of land by plants.</title>
        <authorList>
            <person name="Rensing S."/>
            <person name="Lang D."/>
            <person name="Zimmer A."/>
            <person name="Terry A."/>
            <person name="Salamov A."/>
            <person name="Shapiro H."/>
            <person name="Nishiyama T."/>
            <person name="Perroud P.-F."/>
            <person name="Lindquist E."/>
            <person name="Kamisugi Y."/>
            <person name="Tanahashi T."/>
            <person name="Sakakibara K."/>
            <person name="Fujita T."/>
            <person name="Oishi K."/>
            <person name="Shin-I T."/>
            <person name="Kuroki Y."/>
            <person name="Toyoda A."/>
            <person name="Suzuki Y."/>
            <person name="Hashimoto A."/>
            <person name="Yamaguchi K."/>
            <person name="Sugano A."/>
            <person name="Kohara Y."/>
            <person name="Fujiyama A."/>
            <person name="Anterola A."/>
            <person name="Aoki S."/>
            <person name="Ashton N."/>
            <person name="Barbazuk W.B."/>
            <person name="Barker E."/>
            <person name="Bennetzen J."/>
            <person name="Bezanilla M."/>
            <person name="Blankenship R."/>
            <person name="Cho S.H."/>
            <person name="Dutcher S."/>
            <person name="Estelle M."/>
            <person name="Fawcett J.A."/>
            <person name="Gundlach H."/>
            <person name="Hanada K."/>
            <person name="Heyl A."/>
            <person name="Hicks K.A."/>
            <person name="Hugh J."/>
            <person name="Lohr M."/>
            <person name="Mayer K."/>
            <person name="Melkozernov A."/>
            <person name="Murata T."/>
            <person name="Nelson D."/>
            <person name="Pils B."/>
            <person name="Prigge M."/>
            <person name="Reiss B."/>
            <person name="Renner T."/>
            <person name="Rombauts S."/>
            <person name="Rushton P."/>
            <person name="Sanderfoot A."/>
            <person name="Schween G."/>
            <person name="Shiu S.-H."/>
            <person name="Stueber K."/>
            <person name="Theodoulou F.L."/>
            <person name="Tu H."/>
            <person name="Van de Peer Y."/>
            <person name="Verrier P.J."/>
            <person name="Waters E."/>
            <person name="Wood A."/>
            <person name="Yang L."/>
            <person name="Cove D."/>
            <person name="Cuming A."/>
            <person name="Hasebe M."/>
            <person name="Lucas S."/>
            <person name="Mishler D.B."/>
            <person name="Reski R."/>
            <person name="Grigoriev I."/>
            <person name="Quatrano R.S."/>
            <person name="Boore J.L."/>
        </authorList>
    </citation>
    <scope>NUCLEOTIDE SEQUENCE [LARGE SCALE GENOMIC DNA]</scope>
    <source>
        <strain evidence="2 3">cv. Gransden 2004</strain>
    </source>
</reference>